<dbReference type="EMBL" id="CP159837">
    <property type="protein sequence ID" value="XCM34874.1"/>
    <property type="molecule type" value="Genomic_DNA"/>
</dbReference>
<feature type="transmembrane region" description="Helical" evidence="1">
    <location>
        <begin position="124"/>
        <end position="145"/>
    </location>
</feature>
<sequence>MLLSPETPKNQTISDYPGIPAKLALLFATYTIIVALLFLYFRQYDPEIFRQVRGIIAYPLALFGSVALSSHYRKNLWMLPICVLGFMFLPFAIAPIGGWLLLPLAILGIALIIYSGVQSKIFKSVYELIGIFAAGIFLGVFYFFVTNGMNYAHLFSDIAAYTNLVHKDTLFHSAIINMIARFGTPSTGLDGVIPLAYHVGIHRWVAANSLMLGGDTPILLGISQQIALLPAFFFVTTLTVYHLSAGQVSVLTLVAFTFGFIWLGGLVDFLSYVAGESYAFSLPIFIAMVPIGISWLQRSIQKSLFKVVKHWEWVVAIAAIAACWSAKMSTGLMLIIYLFVCIFVPKVLQDLKRYLSIVIPTIIFGVISLYGIKKIYLNSIYNFFPFHYALTWPSFFISQVVLFTLLISAIWLISGQGEKSFRYSIAIVLIFTFLSSQVPGLLLAIGGASAGYFIIPVLMMTLVICAALLIDVFGIPQFEAIELVINWQNQTRQKLAVSAHQWKQVKRPIGYTALMLIFILTLRFSYLPLIVNVGALLKQVDQVYLDPNQGISYTYSIRERVTRLLMATPKIDRKKLIAETPLGKIKDLVDNLDPEIKDLTLLYITPSYEAFWEPQQKADGRSCWDQPLVVTAVIGLPLLNGVRSGVENCEVTLYYGMADYGSESLNQDLSQQELCTKAEKLGFRQVYKISENKHKLYRCQS</sequence>
<feature type="transmembrane region" description="Helical" evidence="1">
    <location>
        <begin position="509"/>
        <end position="529"/>
    </location>
</feature>
<organism evidence="2">
    <name type="scientific">Planktothricoides raciborskii GIHE-MW2</name>
    <dbReference type="NCBI Taxonomy" id="2792601"/>
    <lineage>
        <taxon>Bacteria</taxon>
        <taxon>Bacillati</taxon>
        <taxon>Cyanobacteriota</taxon>
        <taxon>Cyanophyceae</taxon>
        <taxon>Oscillatoriophycideae</taxon>
        <taxon>Oscillatoriales</taxon>
        <taxon>Oscillatoriaceae</taxon>
        <taxon>Planktothricoides</taxon>
    </lineage>
</organism>
<feature type="transmembrane region" description="Helical" evidence="1">
    <location>
        <begin position="451"/>
        <end position="473"/>
    </location>
</feature>
<accession>A0AAU8J839</accession>
<evidence type="ECO:0000256" key="1">
    <source>
        <dbReference type="SAM" id="Phobius"/>
    </source>
</evidence>
<feature type="transmembrane region" description="Helical" evidence="1">
    <location>
        <begin position="248"/>
        <end position="272"/>
    </location>
</feature>
<keyword evidence="1" id="KW-1133">Transmembrane helix</keyword>
<dbReference type="RefSeq" id="WP_354634690.1">
    <property type="nucleotide sequence ID" value="NZ_CP159837.1"/>
</dbReference>
<evidence type="ECO:0000313" key="2">
    <source>
        <dbReference type="EMBL" id="XCM34874.1"/>
    </source>
</evidence>
<keyword evidence="1" id="KW-0812">Transmembrane</keyword>
<feature type="transmembrane region" description="Helical" evidence="1">
    <location>
        <begin position="278"/>
        <end position="296"/>
    </location>
</feature>
<feature type="transmembrane region" description="Helical" evidence="1">
    <location>
        <begin position="48"/>
        <end position="68"/>
    </location>
</feature>
<dbReference type="AlphaFoldDB" id="A0AAU8J839"/>
<protein>
    <recommendedName>
        <fullName evidence="3">DUF2079 domain-containing protein</fullName>
    </recommendedName>
</protein>
<keyword evidence="1" id="KW-0472">Membrane</keyword>
<feature type="transmembrane region" description="Helical" evidence="1">
    <location>
        <begin position="355"/>
        <end position="372"/>
    </location>
</feature>
<evidence type="ECO:0008006" key="3">
    <source>
        <dbReference type="Google" id="ProtNLM"/>
    </source>
</evidence>
<feature type="transmembrane region" description="Helical" evidence="1">
    <location>
        <begin position="218"/>
        <end position="241"/>
    </location>
</feature>
<proteinExistence type="predicted"/>
<feature type="transmembrane region" description="Helical" evidence="1">
    <location>
        <begin position="21"/>
        <end position="42"/>
    </location>
</feature>
<feature type="transmembrane region" description="Helical" evidence="1">
    <location>
        <begin position="392"/>
        <end position="413"/>
    </location>
</feature>
<feature type="transmembrane region" description="Helical" evidence="1">
    <location>
        <begin position="99"/>
        <end position="117"/>
    </location>
</feature>
<name>A0AAU8J839_9CYAN</name>
<feature type="transmembrane region" description="Helical" evidence="1">
    <location>
        <begin position="425"/>
        <end position="445"/>
    </location>
</feature>
<reference evidence="2" key="1">
    <citation type="submission" date="2024-07" db="EMBL/GenBank/DDBJ databases">
        <authorList>
            <person name="Kim Y.J."/>
            <person name="Jeong J.Y."/>
        </authorList>
    </citation>
    <scope>NUCLEOTIDE SEQUENCE</scope>
    <source>
        <strain evidence="2">GIHE-MW2</strain>
    </source>
</reference>
<gene>
    <name evidence="2" type="ORF">ABWT76_003517</name>
</gene>